<gene>
    <name evidence="1" type="ORF">Pcinc_017468</name>
</gene>
<dbReference type="Proteomes" id="UP001286313">
    <property type="component" value="Unassembled WGS sequence"/>
</dbReference>
<protein>
    <submittedName>
        <fullName evidence="1">Uncharacterized protein</fullName>
    </submittedName>
</protein>
<evidence type="ECO:0000313" key="2">
    <source>
        <dbReference type="Proteomes" id="UP001286313"/>
    </source>
</evidence>
<organism evidence="1 2">
    <name type="scientific">Petrolisthes cinctipes</name>
    <name type="common">Flat porcelain crab</name>
    <dbReference type="NCBI Taxonomy" id="88211"/>
    <lineage>
        <taxon>Eukaryota</taxon>
        <taxon>Metazoa</taxon>
        <taxon>Ecdysozoa</taxon>
        <taxon>Arthropoda</taxon>
        <taxon>Crustacea</taxon>
        <taxon>Multicrustacea</taxon>
        <taxon>Malacostraca</taxon>
        <taxon>Eumalacostraca</taxon>
        <taxon>Eucarida</taxon>
        <taxon>Decapoda</taxon>
        <taxon>Pleocyemata</taxon>
        <taxon>Anomura</taxon>
        <taxon>Galatheoidea</taxon>
        <taxon>Porcellanidae</taxon>
        <taxon>Petrolisthes</taxon>
    </lineage>
</organism>
<proteinExistence type="predicted"/>
<name>A0AAE1KKK5_PETCI</name>
<keyword evidence="2" id="KW-1185">Reference proteome</keyword>
<dbReference type="AlphaFoldDB" id="A0AAE1KKK5"/>
<evidence type="ECO:0000313" key="1">
    <source>
        <dbReference type="EMBL" id="KAK3877866.1"/>
    </source>
</evidence>
<dbReference type="EMBL" id="JAWQEG010001618">
    <property type="protein sequence ID" value="KAK3877866.1"/>
    <property type="molecule type" value="Genomic_DNA"/>
</dbReference>
<sequence length="163" mass="18833">MQKFSDLNGMQISVTLFWHPAYSRYGYSYICPSYQRDRLLSVYITNAGHWILDLGNKICTFGEYIPETQPVFHLRVKCLDEDQLLYTYLDFVLEPVTGSQPDGGSVYFHGVGPYTITLDHNDTWCLKRWGTQVKILCTKSRSLPVGPLSWKDENDICTQLHIE</sequence>
<reference evidence="1" key="1">
    <citation type="submission" date="2023-10" db="EMBL/GenBank/DDBJ databases">
        <title>Genome assemblies of two species of porcelain crab, Petrolisthes cinctipes and Petrolisthes manimaculis (Anomura: Porcellanidae).</title>
        <authorList>
            <person name="Angst P."/>
        </authorList>
    </citation>
    <scope>NUCLEOTIDE SEQUENCE</scope>
    <source>
        <strain evidence="1">PB745_01</strain>
        <tissue evidence="1">Gill</tissue>
    </source>
</reference>
<accession>A0AAE1KKK5</accession>
<comment type="caution">
    <text evidence="1">The sequence shown here is derived from an EMBL/GenBank/DDBJ whole genome shotgun (WGS) entry which is preliminary data.</text>
</comment>